<dbReference type="AlphaFoldDB" id="A0A7U4TIJ3"/>
<reference evidence="10 11" key="1">
    <citation type="submission" date="2015-10" db="EMBL/GenBank/DDBJ databases">
        <title>Candidatus Desulfofervidus auxilii, a hydrogenotrophic sulfate-reducing bacterium involved in the thermophilic anaerobic oxidation of methane.</title>
        <authorList>
            <person name="Krukenberg V."/>
            <person name="Richter M."/>
            <person name="Wegener G."/>
        </authorList>
    </citation>
    <scope>NUCLEOTIDE SEQUENCE [LARGE SCALE GENOMIC DNA]</scope>
    <source>
        <strain evidence="10 11">HS1</strain>
    </source>
</reference>
<dbReference type="OrthoDB" id="9763894at2"/>
<dbReference type="EMBL" id="CP013015">
    <property type="protein sequence ID" value="AMM41358.1"/>
    <property type="molecule type" value="Genomic_DNA"/>
</dbReference>
<feature type="domain" description="Aldehyde ferredoxin oxidoreductase N-terminal" evidence="9">
    <location>
        <begin position="4"/>
        <end position="211"/>
    </location>
</feature>
<keyword evidence="11" id="KW-1185">Reference proteome</keyword>
<dbReference type="GO" id="GO:0009055">
    <property type="term" value="F:electron transfer activity"/>
    <property type="evidence" value="ECO:0007669"/>
    <property type="project" value="InterPro"/>
</dbReference>
<dbReference type="SUPFAM" id="SSF48310">
    <property type="entry name" value="Aldehyde ferredoxin oxidoreductase, C-terminal domains"/>
    <property type="match status" value="1"/>
</dbReference>
<evidence type="ECO:0000313" key="11">
    <source>
        <dbReference type="Proteomes" id="UP000070560"/>
    </source>
</evidence>
<dbReference type="Gene3D" id="3.60.9.10">
    <property type="entry name" value="Aldehyde ferredoxin oxidoreductase, N-terminal domain"/>
    <property type="match status" value="1"/>
</dbReference>
<dbReference type="GO" id="GO:0046872">
    <property type="term" value="F:metal ion binding"/>
    <property type="evidence" value="ECO:0007669"/>
    <property type="project" value="UniProtKB-KW"/>
</dbReference>
<dbReference type="RefSeq" id="WP_066063322.1">
    <property type="nucleotide sequence ID" value="NZ_CP013015.1"/>
</dbReference>
<evidence type="ECO:0000256" key="2">
    <source>
        <dbReference type="ARBA" id="ARBA00011032"/>
    </source>
</evidence>
<evidence type="ECO:0000313" key="10">
    <source>
        <dbReference type="EMBL" id="AMM41358.1"/>
    </source>
</evidence>
<dbReference type="GO" id="GO:0051539">
    <property type="term" value="F:4 iron, 4 sulfur cluster binding"/>
    <property type="evidence" value="ECO:0007669"/>
    <property type="project" value="UniProtKB-KW"/>
</dbReference>
<dbReference type="InterPro" id="IPR051919">
    <property type="entry name" value="W-dependent_AOR"/>
</dbReference>
<keyword evidence="7" id="KW-0411">Iron-sulfur</keyword>
<dbReference type="PANTHER" id="PTHR30038:SF0">
    <property type="entry name" value="TUNGSTEN-CONTAINING ALDEHYDE FERREDOXIN OXIDOREDUCTASE"/>
    <property type="match status" value="1"/>
</dbReference>
<dbReference type="SMART" id="SM00790">
    <property type="entry name" value="AFOR_N"/>
    <property type="match status" value="1"/>
</dbReference>
<organism evidence="10 11">
    <name type="scientific">Desulfofervidus auxilii</name>
    <dbReference type="NCBI Taxonomy" id="1621989"/>
    <lineage>
        <taxon>Bacteria</taxon>
        <taxon>Pseudomonadati</taxon>
        <taxon>Thermodesulfobacteriota</taxon>
        <taxon>Candidatus Desulfofervidia</taxon>
        <taxon>Candidatus Desulfofervidales</taxon>
        <taxon>Candidatus Desulfofervidaceae</taxon>
        <taxon>Candidatus Desulfofervidus</taxon>
    </lineage>
</organism>
<dbReference type="InterPro" id="IPR013983">
    <property type="entry name" value="Ald_Fedxn_OxRdtase_N"/>
</dbReference>
<keyword evidence="3" id="KW-0004">4Fe-4S</keyword>
<dbReference type="InterPro" id="IPR013984">
    <property type="entry name" value="Ald_Fedxn_OxRdtase_dom2"/>
</dbReference>
<dbReference type="Pfam" id="PF01314">
    <property type="entry name" value="AFOR_C"/>
    <property type="match status" value="1"/>
</dbReference>
<dbReference type="SUPFAM" id="SSF56228">
    <property type="entry name" value="Aldehyde ferredoxin oxidoreductase, N-terminal domain"/>
    <property type="match status" value="1"/>
</dbReference>
<comment type="cofactor">
    <cofactor evidence="1">
        <name>[4Fe-4S] cluster</name>
        <dbReference type="ChEBI" id="CHEBI:49883"/>
    </cofactor>
</comment>
<keyword evidence="4" id="KW-0479">Metal-binding</keyword>
<evidence type="ECO:0000256" key="3">
    <source>
        <dbReference type="ARBA" id="ARBA00022485"/>
    </source>
</evidence>
<evidence type="ECO:0000256" key="6">
    <source>
        <dbReference type="ARBA" id="ARBA00023004"/>
    </source>
</evidence>
<keyword evidence="5" id="KW-0560">Oxidoreductase</keyword>
<dbReference type="Pfam" id="PF02730">
    <property type="entry name" value="AFOR_N"/>
    <property type="match status" value="1"/>
</dbReference>
<dbReference type="Proteomes" id="UP000070560">
    <property type="component" value="Chromosome"/>
</dbReference>
<dbReference type="PANTHER" id="PTHR30038">
    <property type="entry name" value="ALDEHYDE FERREDOXIN OXIDOREDUCTASE"/>
    <property type="match status" value="1"/>
</dbReference>
<comment type="similarity">
    <text evidence="2">Belongs to the AOR/FOR family.</text>
</comment>
<evidence type="ECO:0000256" key="7">
    <source>
        <dbReference type="ARBA" id="ARBA00023014"/>
    </source>
</evidence>
<evidence type="ECO:0000256" key="8">
    <source>
        <dbReference type="ARBA" id="ARBA00049934"/>
    </source>
</evidence>
<protein>
    <submittedName>
        <fullName evidence="10">Aldehyde ferredoxin oxidoreductase</fullName>
    </submittedName>
</protein>
<evidence type="ECO:0000256" key="4">
    <source>
        <dbReference type="ARBA" id="ARBA00022723"/>
    </source>
</evidence>
<dbReference type="InterPro" id="IPR013985">
    <property type="entry name" value="Ald_Fedxn_OxRdtase_dom3"/>
</dbReference>
<dbReference type="GO" id="GO:0016625">
    <property type="term" value="F:oxidoreductase activity, acting on the aldehyde or oxo group of donors, iron-sulfur protein as acceptor"/>
    <property type="evidence" value="ECO:0007669"/>
    <property type="project" value="InterPro"/>
</dbReference>
<keyword evidence="6" id="KW-0408">Iron</keyword>
<dbReference type="InterPro" id="IPR036503">
    <property type="entry name" value="Ald_Fedxn_OxRdtase_N_sf"/>
</dbReference>
<dbReference type="InterPro" id="IPR001203">
    <property type="entry name" value="OxRdtase_Ald_Fedxn_C"/>
</dbReference>
<evidence type="ECO:0000259" key="9">
    <source>
        <dbReference type="SMART" id="SM00790"/>
    </source>
</evidence>
<dbReference type="InterPro" id="IPR036021">
    <property type="entry name" value="Tungsten_al_ferr_oxy-like_C"/>
</dbReference>
<name>A0A7U4TIJ3_DESA2</name>
<evidence type="ECO:0000256" key="1">
    <source>
        <dbReference type="ARBA" id="ARBA00001966"/>
    </source>
</evidence>
<sequence>MFGYQGKFLRVDLSKAETNLEEADTEVYLNFLGGRGLGVKIFSAEVSPEITPLSPENKIVMATGPLTGTGASCGSICNIVTKSSLTKTIISAQAKLYFGAELKASGYDGIIIEGRAQEPSYLFIKDQKAQLLPAKYLSEMNTDQTEALIRSTINDPWEAREIRIISIGPAGEKLLPLAALVTDGMLVPNSVGIGAVFGSKNLKAIVVRGTKDILIHDPKLFLKAVVNSINEFYQSSSLKAFSELSSYVILEEFLNNGILSGFYFRKPAHPISLAHIKSYWQRNRGCFACPVSCLKTKENGEFLPDIDALWALGPLSGIYDLKTIITAYDICIKMGLDPVETGLTLACLMSLKERGLLEKEELKIKLQFGNKEAFLDILTSIVKEKEPILGKGAFGVCQYLDKPDLFIGVKGRSAAFDAQSYWPLGLQYATSSCGATHLNGFVFSQGITKVRGDIVSQVKTLQDKIAVLEALGICPHGLAGLSLDTMASMLEGVSGITLTQEDLLKIGESIYQLEHEFNQKAGIEEDNLPKRWLFPNFSNLLKDYHQLRGWQ</sequence>
<gene>
    <name evidence="10" type="ORF">HS1_001562</name>
</gene>
<dbReference type="Gene3D" id="1.10.569.10">
    <property type="entry name" value="Aldehyde Ferredoxin Oxidoreductase Protein, subunit A, domain 2"/>
    <property type="match status" value="1"/>
</dbReference>
<dbReference type="KEGG" id="daw:HS1_001562"/>
<evidence type="ECO:0000256" key="5">
    <source>
        <dbReference type="ARBA" id="ARBA00023002"/>
    </source>
</evidence>
<comment type="cofactor">
    <cofactor evidence="8">
        <name>tungstopterin</name>
        <dbReference type="ChEBI" id="CHEBI:30402"/>
    </cofactor>
</comment>
<proteinExistence type="inferred from homology"/>
<dbReference type="Gene3D" id="1.10.599.10">
    <property type="entry name" value="Aldehyde Ferredoxin Oxidoreductase Protein, subunit A, domain 3"/>
    <property type="match status" value="1"/>
</dbReference>
<accession>A0A7U4TIJ3</accession>